<dbReference type="KEGG" id="oyw:OdinLCB4_000390"/>
<accession>A0AAF0D2F8</accession>
<reference evidence="1" key="2">
    <citation type="journal article" date="2022" name="Nat. Microbiol.">
        <title>A closed Candidatus Odinarchaeum chromosome exposes Asgard archaeal viruses.</title>
        <authorList>
            <person name="Tamarit D."/>
            <person name="Caceres E.F."/>
            <person name="Krupovic M."/>
            <person name="Nijland R."/>
            <person name="Eme L."/>
            <person name="Robinson N.P."/>
            <person name="Ettema T.J.G."/>
        </authorList>
    </citation>
    <scope>NUCLEOTIDE SEQUENCE</scope>
    <source>
        <strain evidence="1">LCB_4</strain>
    </source>
</reference>
<gene>
    <name evidence="1" type="ORF">OdinLCB4_000390</name>
</gene>
<sequence length="121" mass="13937">MPLGLVIIKWDNKIGGMVEARYLRRGWIPPALPTTLLSMHFPTMKVDQNGVDFVKTKIGALRVLSYFTGVKTKRTIALILEESENPDLYKEKLIQLAEKVNSEIEDYTCKLPKYYSEIFEK</sequence>
<proteinExistence type="predicted"/>
<dbReference type="EMBL" id="CP091871">
    <property type="protein sequence ID" value="WEU40426.1"/>
    <property type="molecule type" value="Genomic_DNA"/>
</dbReference>
<dbReference type="Proteomes" id="UP000186851">
    <property type="component" value="Chromosome"/>
</dbReference>
<dbReference type="AlphaFoldDB" id="A0AAF0D2F8"/>
<evidence type="ECO:0000313" key="1">
    <source>
        <dbReference type="EMBL" id="WEU40426.1"/>
    </source>
</evidence>
<protein>
    <submittedName>
        <fullName evidence="1">Uncharacterized protein</fullName>
    </submittedName>
</protein>
<name>A0AAF0D2F8_ODILC</name>
<reference evidence="1" key="1">
    <citation type="journal article" date="2017" name="Nature">
        <title>Asgard archaea illuminate the origin of eukaryotic cellular complexity.</title>
        <authorList>
            <person name="Zaremba-Niedzwiedzka K."/>
            <person name="Caceres E.F."/>
            <person name="Saw J.H."/>
            <person name="Backstrom D."/>
            <person name="Juzokaite L."/>
            <person name="Vancaester E."/>
            <person name="Seitz K.W."/>
            <person name="Anantharaman K."/>
            <person name="Starnawski P."/>
            <person name="Kjeldsen K.U."/>
            <person name="Scott M.B."/>
            <person name="Nunoura T."/>
            <person name="Banfield J.F."/>
            <person name="Schramm A."/>
            <person name="Baker B.J."/>
            <person name="Spang A."/>
            <person name="Ettema T.J.G."/>
        </authorList>
    </citation>
    <scope>NUCLEOTIDE SEQUENCE</scope>
    <source>
        <strain evidence="1">LCB_4</strain>
    </source>
</reference>
<evidence type="ECO:0000313" key="2">
    <source>
        <dbReference type="Proteomes" id="UP000186851"/>
    </source>
</evidence>
<organism evidence="1 2">
    <name type="scientific">Odinarchaeota yellowstonii (strain LCB_4)</name>
    <dbReference type="NCBI Taxonomy" id="1841599"/>
    <lineage>
        <taxon>Archaea</taxon>
        <taxon>Promethearchaeati</taxon>
        <taxon>Candidatus Odinarchaeota</taxon>
        <taxon>Candidatus Odinarchaeia</taxon>
        <taxon>Candidatus Odinarchaeales</taxon>
        <taxon>Candidatus Odinarchaeaceae</taxon>
        <taxon>Candidatus Odinarchaeum</taxon>
    </lineage>
</organism>